<reference evidence="2" key="1">
    <citation type="submission" date="2017-02" db="EMBL/GenBank/DDBJ databases">
        <authorList>
            <person name="Varghese N."/>
            <person name="Submissions S."/>
        </authorList>
    </citation>
    <scope>NUCLEOTIDE SEQUENCE [LARGE SCALE GENOMIC DNA]</scope>
    <source>
        <strain evidence="2">DSM 24091</strain>
    </source>
</reference>
<organism evidence="1 2">
    <name type="scientific">Sphingobacterium nematocida</name>
    <dbReference type="NCBI Taxonomy" id="1513896"/>
    <lineage>
        <taxon>Bacteria</taxon>
        <taxon>Pseudomonadati</taxon>
        <taxon>Bacteroidota</taxon>
        <taxon>Sphingobacteriia</taxon>
        <taxon>Sphingobacteriales</taxon>
        <taxon>Sphingobacteriaceae</taxon>
        <taxon>Sphingobacterium</taxon>
    </lineage>
</organism>
<proteinExistence type="predicted"/>
<accession>A0A1T5C891</accession>
<dbReference type="Proteomes" id="UP000190150">
    <property type="component" value="Unassembled WGS sequence"/>
</dbReference>
<gene>
    <name evidence="1" type="ORF">SAMN05660841_01204</name>
</gene>
<evidence type="ECO:0000313" key="1">
    <source>
        <dbReference type="EMBL" id="SKB55611.1"/>
    </source>
</evidence>
<sequence length="54" mass="6469">MHDVKDKLRLRFCEEFVIKFFSLHILCIHSIRINNIEVKLSLHEGSNFVLDQNQ</sequence>
<dbReference type="AlphaFoldDB" id="A0A1T5C891"/>
<dbReference type="STRING" id="1513896.SAMN05660841_01204"/>
<evidence type="ECO:0000313" key="2">
    <source>
        <dbReference type="Proteomes" id="UP000190150"/>
    </source>
</evidence>
<keyword evidence="2" id="KW-1185">Reference proteome</keyword>
<name>A0A1T5C891_9SPHI</name>
<dbReference type="EMBL" id="FUZF01000003">
    <property type="protein sequence ID" value="SKB55611.1"/>
    <property type="molecule type" value="Genomic_DNA"/>
</dbReference>
<protein>
    <submittedName>
        <fullName evidence="1">Uncharacterized protein</fullName>
    </submittedName>
</protein>